<dbReference type="PROSITE" id="PS51257">
    <property type="entry name" value="PROKAR_LIPOPROTEIN"/>
    <property type="match status" value="1"/>
</dbReference>
<feature type="signal peptide" evidence="1">
    <location>
        <begin position="1"/>
        <end position="19"/>
    </location>
</feature>
<reference evidence="2" key="1">
    <citation type="submission" date="2020-02" db="EMBL/GenBank/DDBJ databases">
        <authorList>
            <person name="Meier V. D."/>
        </authorList>
    </citation>
    <scope>NUCLEOTIDE SEQUENCE</scope>
    <source>
        <strain evidence="2">AVDCRST_MAG56</strain>
    </source>
</reference>
<dbReference type="EMBL" id="CADCTQ010000236">
    <property type="protein sequence ID" value="CAA9264413.1"/>
    <property type="molecule type" value="Genomic_DNA"/>
</dbReference>
<evidence type="ECO:0000256" key="1">
    <source>
        <dbReference type="SAM" id="SignalP"/>
    </source>
</evidence>
<evidence type="ECO:0000313" key="2">
    <source>
        <dbReference type="EMBL" id="CAA9264413.1"/>
    </source>
</evidence>
<name>A0A6J4IX74_9SPHI</name>
<proteinExistence type="predicted"/>
<feature type="chain" id="PRO_5026744545" description="T9SS C-terminal target domain-containing protein" evidence="1">
    <location>
        <begin position="20"/>
        <end position="464"/>
    </location>
</feature>
<organism evidence="2">
    <name type="scientific">uncultured Cytophagales bacterium</name>
    <dbReference type="NCBI Taxonomy" id="158755"/>
    <lineage>
        <taxon>Bacteria</taxon>
        <taxon>Pseudomonadati</taxon>
        <taxon>Bacteroidota</taxon>
        <taxon>Sphingobacteriia</taxon>
        <taxon>Sphingobacteriales</taxon>
        <taxon>environmental samples</taxon>
    </lineage>
</organism>
<accession>A0A6J4IX74</accession>
<sequence>MTQLKSWRLIALLAFGAFACNPDDDGGTPAEPTDPEGRVILEGEISENRTLRANQQYLLSGLVYVTEGNTLTIEPGTVIFGDTTTEGTLVIERGAQIVARGTATQPIVFTSPVPAGSRSYGDWGGVVLVGRAPVNRPESQRIEGGIRGGYGGDNANDNSGTLQYVRIEFGGTRLTTESNSEINGLSLYGVGAGTTIDHVQVSYCGDDSFEWFGGNVNAKYLVAYRGFDDDFDTDHGYSGKVQFGVSLRDPLVADQSTSNGFESDNFDPGTPANGPRDGLPLTEPVFANVSVFGFSQTPTAERAPSGSGGYGRAMHLRRNTATSVFNSVFVGYPEGLRLDGTVTYANVTANRMQLRGLVLANMNKPLAGAGSVTDQQVTDFFNTAAYQNQVVPQASLSTLGLNATQFNLAQPGFLPSAGSPLLTGAVWTEKGADAFFEKVPYRGAFGTTDWTTGWTNFNPQQAQY</sequence>
<dbReference type="PANTHER" id="PTHR41339:SF1">
    <property type="entry name" value="SECRETED PROTEIN"/>
    <property type="match status" value="1"/>
</dbReference>
<gene>
    <name evidence="2" type="ORF">AVDCRST_MAG56-2856</name>
</gene>
<evidence type="ECO:0008006" key="3">
    <source>
        <dbReference type="Google" id="ProtNLM"/>
    </source>
</evidence>
<keyword evidence="1" id="KW-0732">Signal</keyword>
<dbReference type="PANTHER" id="PTHR41339">
    <property type="entry name" value="LIPL48"/>
    <property type="match status" value="1"/>
</dbReference>
<dbReference type="AlphaFoldDB" id="A0A6J4IX74"/>
<protein>
    <recommendedName>
        <fullName evidence="3">T9SS C-terminal target domain-containing protein</fullName>
    </recommendedName>
</protein>